<evidence type="ECO:0000256" key="2">
    <source>
        <dbReference type="ARBA" id="ARBA00023125"/>
    </source>
</evidence>
<dbReference type="PROSITE" id="PS50949">
    <property type="entry name" value="HTH_GNTR"/>
    <property type="match status" value="1"/>
</dbReference>
<dbReference type="InterPro" id="IPR028978">
    <property type="entry name" value="Chorismate_lyase_/UTRA_dom_sf"/>
</dbReference>
<dbReference type="PRINTS" id="PR00035">
    <property type="entry name" value="HTHGNTR"/>
</dbReference>
<dbReference type="SUPFAM" id="SSF46785">
    <property type="entry name" value="Winged helix' DNA-binding domain"/>
    <property type="match status" value="1"/>
</dbReference>
<dbReference type="GO" id="GO:0003700">
    <property type="term" value="F:DNA-binding transcription factor activity"/>
    <property type="evidence" value="ECO:0007669"/>
    <property type="project" value="InterPro"/>
</dbReference>
<gene>
    <name evidence="5" type="ORF">PO878_08580</name>
</gene>
<dbReference type="SUPFAM" id="SSF64288">
    <property type="entry name" value="Chorismate lyase-like"/>
    <property type="match status" value="1"/>
</dbReference>
<dbReference type="CDD" id="cd07377">
    <property type="entry name" value="WHTH_GntR"/>
    <property type="match status" value="1"/>
</dbReference>
<keyword evidence="3" id="KW-0804">Transcription</keyword>
<dbReference type="Pfam" id="PF07702">
    <property type="entry name" value="UTRA"/>
    <property type="match status" value="1"/>
</dbReference>
<evidence type="ECO:0000313" key="5">
    <source>
        <dbReference type="EMBL" id="WCO68779.1"/>
    </source>
</evidence>
<dbReference type="Proteomes" id="UP001216390">
    <property type="component" value="Chromosome"/>
</dbReference>
<dbReference type="GO" id="GO:0045892">
    <property type="term" value="P:negative regulation of DNA-templated transcription"/>
    <property type="evidence" value="ECO:0007669"/>
    <property type="project" value="TreeGrafter"/>
</dbReference>
<evidence type="ECO:0000259" key="4">
    <source>
        <dbReference type="PROSITE" id="PS50949"/>
    </source>
</evidence>
<keyword evidence="2" id="KW-0238">DNA-binding</keyword>
<dbReference type="SMART" id="SM00866">
    <property type="entry name" value="UTRA"/>
    <property type="match status" value="1"/>
</dbReference>
<dbReference type="InterPro" id="IPR036390">
    <property type="entry name" value="WH_DNA-bd_sf"/>
</dbReference>
<dbReference type="InterPro" id="IPR050679">
    <property type="entry name" value="Bact_HTH_transcr_reg"/>
</dbReference>
<dbReference type="InterPro" id="IPR000524">
    <property type="entry name" value="Tscrpt_reg_HTH_GntR"/>
</dbReference>
<dbReference type="KEGG" id="ima:PO878_08580"/>
<dbReference type="PANTHER" id="PTHR44846:SF1">
    <property type="entry name" value="MANNOSYL-D-GLYCERATE TRANSPORT_METABOLISM SYSTEM REPRESSOR MNGR-RELATED"/>
    <property type="match status" value="1"/>
</dbReference>
<dbReference type="SMART" id="SM00345">
    <property type="entry name" value="HTH_GNTR"/>
    <property type="match status" value="1"/>
</dbReference>
<dbReference type="EMBL" id="CP116942">
    <property type="protein sequence ID" value="WCO68779.1"/>
    <property type="molecule type" value="Genomic_DNA"/>
</dbReference>
<protein>
    <submittedName>
        <fullName evidence="5">GntR family transcriptional regulator</fullName>
    </submittedName>
</protein>
<proteinExistence type="predicted"/>
<reference evidence="5" key="1">
    <citation type="submission" date="2023-01" db="EMBL/GenBank/DDBJ databases">
        <title>The diversity of Class Acidimicrobiia in South China Sea sediment environments and the proposal of Iamia marina sp. nov., a novel species of the genus Iamia.</title>
        <authorList>
            <person name="He Y."/>
            <person name="Tian X."/>
        </authorList>
    </citation>
    <scope>NUCLEOTIDE SEQUENCE</scope>
    <source>
        <strain evidence="5">DSM 19957</strain>
    </source>
</reference>
<dbReference type="PANTHER" id="PTHR44846">
    <property type="entry name" value="MANNOSYL-D-GLYCERATE TRANSPORT/METABOLISM SYSTEM REPRESSOR MNGR-RELATED"/>
    <property type="match status" value="1"/>
</dbReference>
<evidence type="ECO:0000256" key="1">
    <source>
        <dbReference type="ARBA" id="ARBA00023015"/>
    </source>
</evidence>
<keyword evidence="1" id="KW-0805">Transcription regulation</keyword>
<name>A0AAE9Y8F6_9ACTN</name>
<sequence>MSDARPPDRRSPLPLWSQVADDLRRRLDAGEFASHFPGDVELMGQYDVSRHTVRDAVRRLQEAGLVVRERGRGTHVRSPGLEQPLGTLYSLYSSIEEQGHEQRSIVRALEERTDAEAARTLGLDDDAPLVYLERLRQADGRAVALDCSWLPAAVARPLLDADLGHTALYAELQERCGVRPRSGWERIRPALPTAEQRRLLGTAARQPVFAIERVTDGPDGPLEWRHSVVRGDVVAFVARWSEGDGTTRTSLEAAPASA</sequence>
<evidence type="ECO:0000313" key="6">
    <source>
        <dbReference type="Proteomes" id="UP001216390"/>
    </source>
</evidence>
<dbReference type="InterPro" id="IPR036388">
    <property type="entry name" value="WH-like_DNA-bd_sf"/>
</dbReference>
<dbReference type="Gene3D" id="3.40.1410.10">
    <property type="entry name" value="Chorismate lyase-like"/>
    <property type="match status" value="1"/>
</dbReference>
<dbReference type="RefSeq" id="WP_272738295.1">
    <property type="nucleotide sequence ID" value="NZ_CP116942.1"/>
</dbReference>
<feature type="domain" description="HTH gntR-type" evidence="4">
    <location>
        <begin position="13"/>
        <end position="79"/>
    </location>
</feature>
<dbReference type="Gene3D" id="1.10.10.10">
    <property type="entry name" value="Winged helix-like DNA-binding domain superfamily/Winged helix DNA-binding domain"/>
    <property type="match status" value="1"/>
</dbReference>
<dbReference type="InterPro" id="IPR011663">
    <property type="entry name" value="UTRA"/>
</dbReference>
<dbReference type="Pfam" id="PF00392">
    <property type="entry name" value="GntR"/>
    <property type="match status" value="1"/>
</dbReference>
<evidence type="ECO:0000256" key="3">
    <source>
        <dbReference type="ARBA" id="ARBA00023163"/>
    </source>
</evidence>
<accession>A0AAE9Y8F6</accession>
<dbReference type="AlphaFoldDB" id="A0AAE9Y8F6"/>
<keyword evidence="6" id="KW-1185">Reference proteome</keyword>
<dbReference type="GO" id="GO:0003677">
    <property type="term" value="F:DNA binding"/>
    <property type="evidence" value="ECO:0007669"/>
    <property type="project" value="UniProtKB-KW"/>
</dbReference>
<organism evidence="5 6">
    <name type="scientific">Iamia majanohamensis</name>
    <dbReference type="NCBI Taxonomy" id="467976"/>
    <lineage>
        <taxon>Bacteria</taxon>
        <taxon>Bacillati</taxon>
        <taxon>Actinomycetota</taxon>
        <taxon>Acidimicrobiia</taxon>
        <taxon>Acidimicrobiales</taxon>
        <taxon>Iamiaceae</taxon>
        <taxon>Iamia</taxon>
    </lineage>
</organism>